<evidence type="ECO:0000313" key="3">
    <source>
        <dbReference type="EMBL" id="SDM43719.1"/>
    </source>
</evidence>
<organism evidence="3 4">
    <name type="scientific">Halarsenatibacter silvermanii</name>
    <dbReference type="NCBI Taxonomy" id="321763"/>
    <lineage>
        <taxon>Bacteria</taxon>
        <taxon>Bacillati</taxon>
        <taxon>Bacillota</taxon>
        <taxon>Clostridia</taxon>
        <taxon>Halanaerobiales</taxon>
        <taxon>Halarsenatibacteraceae</taxon>
        <taxon>Halarsenatibacter</taxon>
    </lineage>
</organism>
<dbReference type="PANTHER" id="PTHR35596">
    <property type="entry name" value="DUF2263 DOMAIN-CONTAINING PROTEIN"/>
    <property type="match status" value="1"/>
</dbReference>
<dbReference type="InterPro" id="IPR012664">
    <property type="entry name" value="CHP02452"/>
</dbReference>
<dbReference type="EMBL" id="FNGO01000035">
    <property type="protein sequence ID" value="SDM43719.1"/>
    <property type="molecule type" value="Genomic_DNA"/>
</dbReference>
<dbReference type="AlphaFoldDB" id="A0A1G9T7J1"/>
<evidence type="ECO:0000313" key="4">
    <source>
        <dbReference type="Proteomes" id="UP000199476"/>
    </source>
</evidence>
<dbReference type="OrthoDB" id="9806181at2"/>
<dbReference type="SUPFAM" id="SSF52949">
    <property type="entry name" value="Macro domain-like"/>
    <property type="match status" value="1"/>
</dbReference>
<dbReference type="InterPro" id="IPR019261">
    <property type="entry name" value="PARG_cat_microbial"/>
</dbReference>
<dbReference type="InterPro" id="IPR043472">
    <property type="entry name" value="Macro_dom-like"/>
</dbReference>
<protein>
    <submittedName>
        <fullName evidence="3">TIGR02452 family protein</fullName>
    </submittedName>
</protein>
<dbReference type="NCBIfam" id="TIGR02452">
    <property type="entry name" value="TIGR02452 family protein"/>
    <property type="match status" value="1"/>
</dbReference>
<proteinExistence type="predicted"/>
<sequence>MPSSFLRVIPSIKRAALALSTSQQNRWAPLRSHPSDRRYEKEKIPPRIENRGFLKGSGAQEESLARSSALYPAIKQMDEMYEANRKHDSSLYLDYMIFSPEVPVFRRDSGELLDKPYNFSFITAPAVNAGAVRENESKERIDQIYPTMKSRIEKILALACEEGIQTLVLGAFGCGVFRNVYEDVAEIFKNFLIDDERFNSAFTKIVFAVLDSSRTGWKFKIFQEKLKNN</sequence>
<gene>
    <name evidence="3" type="ORF">SAMN04488692_13513</name>
</gene>
<evidence type="ECO:0000259" key="2">
    <source>
        <dbReference type="Pfam" id="PF10021"/>
    </source>
</evidence>
<dbReference type="Gene3D" id="3.40.220.10">
    <property type="entry name" value="Leucine Aminopeptidase, subunit E, domain 1"/>
    <property type="match status" value="1"/>
</dbReference>
<dbReference type="RefSeq" id="WP_089762207.1">
    <property type="nucleotide sequence ID" value="NZ_FNGO01000035.1"/>
</dbReference>
<evidence type="ECO:0000256" key="1">
    <source>
        <dbReference type="SAM" id="MobiDB-lite"/>
    </source>
</evidence>
<accession>A0A1G9T7J1</accession>
<dbReference type="Pfam" id="PF10021">
    <property type="entry name" value="PARG_cat_microb"/>
    <property type="match status" value="1"/>
</dbReference>
<reference evidence="3 4" key="1">
    <citation type="submission" date="2016-10" db="EMBL/GenBank/DDBJ databases">
        <authorList>
            <person name="de Groot N.N."/>
        </authorList>
    </citation>
    <scope>NUCLEOTIDE SEQUENCE [LARGE SCALE GENOMIC DNA]</scope>
    <source>
        <strain evidence="3 4">SLAS-1</strain>
    </source>
</reference>
<name>A0A1G9T7J1_9FIRM</name>
<dbReference type="PANTHER" id="PTHR35596:SF1">
    <property type="entry name" value="MICROBIAL-TYPE PARG CATALYTIC DOMAIN-CONTAINING PROTEIN"/>
    <property type="match status" value="1"/>
</dbReference>
<keyword evidence="4" id="KW-1185">Reference proteome</keyword>
<dbReference type="Proteomes" id="UP000199476">
    <property type="component" value="Unassembled WGS sequence"/>
</dbReference>
<feature type="compositionally biased region" description="Basic and acidic residues" evidence="1">
    <location>
        <begin position="33"/>
        <end position="52"/>
    </location>
</feature>
<feature type="region of interest" description="Disordered" evidence="1">
    <location>
        <begin position="27"/>
        <end position="56"/>
    </location>
</feature>
<feature type="domain" description="Microbial-type PARG catalytic" evidence="2">
    <location>
        <begin position="52"/>
        <end position="106"/>
    </location>
</feature>